<evidence type="ECO:0000259" key="1">
    <source>
        <dbReference type="Pfam" id="PF01844"/>
    </source>
</evidence>
<accession>A0A3P8K4Y2</accession>
<dbReference type="EMBL" id="LR131273">
    <property type="protein sequence ID" value="VDR40399.1"/>
    <property type="molecule type" value="Genomic_DNA"/>
</dbReference>
<dbReference type="CDD" id="cd00085">
    <property type="entry name" value="HNHc"/>
    <property type="match status" value="1"/>
</dbReference>
<evidence type="ECO:0000313" key="3">
    <source>
        <dbReference type="Proteomes" id="UP000271626"/>
    </source>
</evidence>
<protein>
    <recommendedName>
        <fullName evidence="1">HNH domain-containing protein</fullName>
    </recommendedName>
</protein>
<gene>
    <name evidence="2" type="ORF">NCTC10741_03557</name>
</gene>
<dbReference type="OrthoDB" id="9816185at2"/>
<feature type="domain" description="HNH" evidence="1">
    <location>
        <begin position="103"/>
        <end position="146"/>
    </location>
</feature>
<evidence type="ECO:0000313" key="2">
    <source>
        <dbReference type="EMBL" id="VDR40399.1"/>
    </source>
</evidence>
<dbReference type="Pfam" id="PF01844">
    <property type="entry name" value="HNH"/>
    <property type="match status" value="1"/>
</dbReference>
<dbReference type="Gene3D" id="1.10.30.50">
    <property type="match status" value="1"/>
</dbReference>
<dbReference type="GO" id="GO:0004519">
    <property type="term" value="F:endonuclease activity"/>
    <property type="evidence" value="ECO:0007669"/>
    <property type="project" value="InterPro"/>
</dbReference>
<name>A0A3P8K4Y2_TSUPA</name>
<sequence length="289" mass="32724">MWAVDPPTCTVEESAKACANGIRDKELKANVNSAVPAFTQNSSDFQDRIHDQSLHQTKKSLYPIPGISDADLQKLYTGQLSRSGSKARRIYDAIKNNALHQLCSYCQYGMADTLDHFVPITLVHELAIDPWNLIPACIRCNKLLNDRFATAETDQLIHPYARPARDLLSTRWLRAEVLDQTPVVAFRADPDRRIDATTRRRIVNQFETLHLGELYSVVSAREISGIIRTLNSRFAEDDRESVVEHLLEQSKLAFEGDVNDRRGAMYEALGRDEWFTSVGYRSREVDSAA</sequence>
<dbReference type="GO" id="GO:0008270">
    <property type="term" value="F:zinc ion binding"/>
    <property type="evidence" value="ECO:0007669"/>
    <property type="project" value="InterPro"/>
</dbReference>
<dbReference type="RefSeq" id="WP_126197388.1">
    <property type="nucleotide sequence ID" value="NZ_CP085954.1"/>
</dbReference>
<dbReference type="GO" id="GO:0003676">
    <property type="term" value="F:nucleic acid binding"/>
    <property type="evidence" value="ECO:0007669"/>
    <property type="project" value="InterPro"/>
</dbReference>
<dbReference type="InterPro" id="IPR002711">
    <property type="entry name" value="HNH"/>
</dbReference>
<reference evidence="2 3" key="1">
    <citation type="submission" date="2018-12" db="EMBL/GenBank/DDBJ databases">
        <authorList>
            <consortium name="Pathogen Informatics"/>
        </authorList>
    </citation>
    <scope>NUCLEOTIDE SEQUENCE [LARGE SCALE GENOMIC DNA]</scope>
    <source>
        <strain evidence="2 3">NCTC10741</strain>
    </source>
</reference>
<dbReference type="Proteomes" id="UP000271626">
    <property type="component" value="Chromosome"/>
</dbReference>
<dbReference type="AlphaFoldDB" id="A0A3P8K4Y2"/>
<organism evidence="2 3">
    <name type="scientific">Tsukamurella paurometabola</name>
    <name type="common">Corynebacterium paurometabolum</name>
    <dbReference type="NCBI Taxonomy" id="2061"/>
    <lineage>
        <taxon>Bacteria</taxon>
        <taxon>Bacillati</taxon>
        <taxon>Actinomycetota</taxon>
        <taxon>Actinomycetes</taxon>
        <taxon>Mycobacteriales</taxon>
        <taxon>Tsukamurellaceae</taxon>
        <taxon>Tsukamurella</taxon>
    </lineage>
</organism>
<dbReference type="InterPro" id="IPR003615">
    <property type="entry name" value="HNH_nuc"/>
</dbReference>
<proteinExistence type="predicted"/>